<name>A0A6P7U317_9MOLL</name>
<evidence type="ECO:0000256" key="1">
    <source>
        <dbReference type="ARBA" id="ARBA00022801"/>
    </source>
</evidence>
<dbReference type="KEGG" id="osn:115229741"/>
<reference evidence="4" key="1">
    <citation type="submission" date="2025-08" db="UniProtKB">
        <authorList>
            <consortium name="RefSeq"/>
        </authorList>
    </citation>
    <scope>IDENTIFICATION</scope>
</reference>
<gene>
    <name evidence="4" type="primary">LOC115229741</name>
</gene>
<keyword evidence="3" id="KW-1185">Reference proteome</keyword>
<organism evidence="3 4">
    <name type="scientific">Octopus sinensis</name>
    <name type="common">East Asian common octopus</name>
    <dbReference type="NCBI Taxonomy" id="2607531"/>
    <lineage>
        <taxon>Eukaryota</taxon>
        <taxon>Metazoa</taxon>
        <taxon>Spiralia</taxon>
        <taxon>Lophotrochozoa</taxon>
        <taxon>Mollusca</taxon>
        <taxon>Cephalopoda</taxon>
        <taxon>Coleoidea</taxon>
        <taxon>Octopodiformes</taxon>
        <taxon>Octopoda</taxon>
        <taxon>Incirrata</taxon>
        <taxon>Octopodidae</taxon>
        <taxon>Octopus</taxon>
    </lineage>
</organism>
<evidence type="ECO:0000256" key="2">
    <source>
        <dbReference type="ARBA" id="ARBA00023180"/>
    </source>
</evidence>
<dbReference type="PANTHER" id="PTHR10340:SF57">
    <property type="entry name" value="METALLOPHOS DOMAIN-CONTAINING PROTEIN"/>
    <property type="match status" value="1"/>
</dbReference>
<accession>A0A6P7U317</accession>
<dbReference type="Gene3D" id="3.60.21.10">
    <property type="match status" value="1"/>
</dbReference>
<sequence length="352" mass="40120">MKYLHHINIKKTSIMEYFAAILRFIEFYYSMANNPSIAAIAYGCSGKSEFVVSSLELMNIATTSSLYCSGQLEILNALEQAFTSKIARILQNNYDCSSGVNLLNGLTCALCCGYYSQSISAELEIVVLNSVHWIYPNTKSVYRTDPADQFDWLKQKLLNLKKRGKKVLILSHVPPGHEPNVTRMYNVPKFNTRLTNLLGQYENIIVGVLCGHLHHDAIFADPLVLTKAIYAAPSLSRLTGDPGVRLYSYNRNTGEIVNYQQFYMTEERGWVVHTQNSVYGVLGNSAEILRQAVKENICTYIRFFTYLEDKTEMCDKMCIQSIYCASLSLSPEKYNACMKYDFYYKFLEDIKC</sequence>
<keyword evidence="2" id="KW-0325">Glycoprotein</keyword>
<dbReference type="AlphaFoldDB" id="A0A6P7U317"/>
<dbReference type="SUPFAM" id="SSF56300">
    <property type="entry name" value="Metallo-dependent phosphatases"/>
    <property type="match status" value="1"/>
</dbReference>
<evidence type="ECO:0000313" key="4">
    <source>
        <dbReference type="RefSeq" id="XP_029655907.1"/>
    </source>
</evidence>
<keyword evidence="1" id="KW-0378">Hydrolase</keyword>
<dbReference type="Proteomes" id="UP000515154">
    <property type="component" value="Unplaced"/>
</dbReference>
<protein>
    <submittedName>
        <fullName evidence="4">Acid sphingomyelinase-like phosphodiesterase 3a</fullName>
    </submittedName>
</protein>
<dbReference type="GO" id="GO:0016787">
    <property type="term" value="F:hydrolase activity"/>
    <property type="evidence" value="ECO:0007669"/>
    <property type="project" value="UniProtKB-KW"/>
</dbReference>
<evidence type="ECO:0000313" key="3">
    <source>
        <dbReference type="Proteomes" id="UP000515154"/>
    </source>
</evidence>
<dbReference type="RefSeq" id="XP_029655907.1">
    <property type="nucleotide sequence ID" value="XM_029800047.1"/>
</dbReference>
<dbReference type="InterPro" id="IPR029052">
    <property type="entry name" value="Metallo-depent_PP-like"/>
</dbReference>
<proteinExistence type="predicted"/>
<dbReference type="PANTHER" id="PTHR10340">
    <property type="entry name" value="SPHINGOMYELIN PHOSPHODIESTERASE"/>
    <property type="match status" value="1"/>
</dbReference>